<organism evidence="1">
    <name type="scientific">marine metagenome</name>
    <dbReference type="NCBI Taxonomy" id="408172"/>
    <lineage>
        <taxon>unclassified sequences</taxon>
        <taxon>metagenomes</taxon>
        <taxon>ecological metagenomes</taxon>
    </lineage>
</organism>
<protein>
    <submittedName>
        <fullName evidence="1">Uncharacterized protein</fullName>
    </submittedName>
</protein>
<proteinExistence type="predicted"/>
<sequence>MPQNGGGRGWTVGSSGEREMPELWAELLEWLLLGPERSPRTQKEWVEGRDIHVDSLRRIKRDPRFVKEWDRRCAELNIHPERTQSVIDSLFRLASDGDVKAASLYLQYIDKFTPKRRVVVDDERVASGLSDLELADELEALVAEFRDVDVDVDVQVVRHEG</sequence>
<gene>
    <name evidence="1" type="ORF">METZ01_LOCUS200382</name>
</gene>
<reference evidence="1" key="1">
    <citation type="submission" date="2018-05" db="EMBL/GenBank/DDBJ databases">
        <authorList>
            <person name="Lanie J.A."/>
            <person name="Ng W.-L."/>
            <person name="Kazmierczak K.M."/>
            <person name="Andrzejewski T.M."/>
            <person name="Davidsen T.M."/>
            <person name="Wayne K.J."/>
            <person name="Tettelin H."/>
            <person name="Glass J.I."/>
            <person name="Rusch D."/>
            <person name="Podicherti R."/>
            <person name="Tsui H.-C.T."/>
            <person name="Winkler M.E."/>
        </authorList>
    </citation>
    <scope>NUCLEOTIDE SEQUENCE</scope>
</reference>
<accession>A0A382EA15</accession>
<dbReference type="EMBL" id="UINC01043458">
    <property type="protein sequence ID" value="SVB47528.1"/>
    <property type="molecule type" value="Genomic_DNA"/>
</dbReference>
<name>A0A382EA15_9ZZZZ</name>
<dbReference type="AlphaFoldDB" id="A0A382EA15"/>
<evidence type="ECO:0000313" key="1">
    <source>
        <dbReference type="EMBL" id="SVB47528.1"/>
    </source>
</evidence>